<evidence type="ECO:0000256" key="1">
    <source>
        <dbReference type="ARBA" id="ARBA00001933"/>
    </source>
</evidence>
<evidence type="ECO:0000256" key="5">
    <source>
        <dbReference type="ARBA" id="ARBA00038398"/>
    </source>
</evidence>
<dbReference type="InterPro" id="IPR000653">
    <property type="entry name" value="DegT/StrS_aminotransferase"/>
</dbReference>
<dbReference type="PANTHER" id="PTHR30244:SF34">
    <property type="entry name" value="DTDP-4-AMINO-4,6-DIDEOXYGALACTOSE TRANSAMINASE"/>
    <property type="match status" value="1"/>
</dbReference>
<keyword evidence="3" id="KW-0808">Transferase</keyword>
<evidence type="ECO:0000256" key="7">
    <source>
        <dbReference type="PIRSR" id="PIRSR000390-2"/>
    </source>
</evidence>
<dbReference type="Gene3D" id="3.90.1150.10">
    <property type="entry name" value="Aspartate Aminotransferase, domain 1"/>
    <property type="match status" value="1"/>
</dbReference>
<feature type="modified residue" description="N6-(pyridoxal phosphate)lysine" evidence="7">
    <location>
        <position position="193"/>
    </location>
</feature>
<evidence type="ECO:0000256" key="2">
    <source>
        <dbReference type="ARBA" id="ARBA00022576"/>
    </source>
</evidence>
<evidence type="ECO:0000256" key="4">
    <source>
        <dbReference type="ARBA" id="ARBA00022898"/>
    </source>
</evidence>
<dbReference type="InterPro" id="IPR015422">
    <property type="entry name" value="PyrdxlP-dep_Trfase_small"/>
</dbReference>
<evidence type="ECO:0000256" key="6">
    <source>
        <dbReference type="PIRSR" id="PIRSR000390-1"/>
    </source>
</evidence>
<organism evidence="8">
    <name type="scientific">Streptomyces ansochromogenes</name>
    <dbReference type="NCBI Taxonomy" id="115647"/>
    <lineage>
        <taxon>Bacteria</taxon>
        <taxon>Bacillati</taxon>
        <taxon>Actinomycetota</taxon>
        <taxon>Actinomycetes</taxon>
        <taxon>Kitasatosporales</taxon>
        <taxon>Streptomycetaceae</taxon>
        <taxon>Streptomyces</taxon>
    </lineage>
</organism>
<dbReference type="SUPFAM" id="SSF53383">
    <property type="entry name" value="PLP-dependent transferases"/>
    <property type="match status" value="1"/>
</dbReference>
<accession>A0A1Z2RWZ2</accession>
<name>A0A1Z2RWZ2_9ACTN</name>
<evidence type="ECO:0000256" key="3">
    <source>
        <dbReference type="ARBA" id="ARBA00022679"/>
    </source>
</evidence>
<protein>
    <submittedName>
        <fullName evidence="8">SanL</fullName>
    </submittedName>
</protein>
<feature type="active site" description="Proton acceptor" evidence="6">
    <location>
        <position position="193"/>
    </location>
</feature>
<dbReference type="PIRSF" id="PIRSF000390">
    <property type="entry name" value="PLP_StrS"/>
    <property type="match status" value="1"/>
</dbReference>
<dbReference type="GO" id="GO:0030170">
    <property type="term" value="F:pyridoxal phosphate binding"/>
    <property type="evidence" value="ECO:0007669"/>
    <property type="project" value="TreeGrafter"/>
</dbReference>
<dbReference type="InterPro" id="IPR015421">
    <property type="entry name" value="PyrdxlP-dep_Trfase_major"/>
</dbReference>
<dbReference type="PANTHER" id="PTHR30244">
    <property type="entry name" value="TRANSAMINASE"/>
    <property type="match status" value="1"/>
</dbReference>
<proteinExistence type="inferred from homology"/>
<comment type="cofactor">
    <cofactor evidence="1">
        <name>pyridoxal 5'-phosphate</name>
        <dbReference type="ChEBI" id="CHEBI:597326"/>
    </cofactor>
</comment>
<sequence length="426" mass="47072">MLTVNENSRYFVPAPAVGSILGGAELAALGEVVRSGESLSQGRWRDAFEQAMREHVGSRYAMTVTSGTVAVALAVHLLDLAPGDEVIVTPQTFKATVDPLLAHDVTVRFCDVEPDTLNVDVDSFESLITPRTRALILVHYGGRPARMDEIMRVARRHGVRVIEDCAHALGALYRGRRPGALGDIGCFSFHSSKNITTLGEGGMLTFDDPEWAERLDRIRSNAADGVLIPSPLSAGPYQHSEPWMMWAGDSYEKECLRIRHPGSNATLSEAGAAVGLVQLERLGELAGRRRWIAGRLARTLAELPQVRLADVPEDIHHPYHLFTFFVRPGQGVSRDEVIHALEDAGVQVQVRYFPLHLRPEWRGRGHRLGECPVTERLWFHEQVNLPCYPSMTDGQVEHLVLALKSALTGRRDTGERGTSSYEEARA</sequence>
<keyword evidence="4 7" id="KW-0663">Pyridoxal phosphate</keyword>
<dbReference type="InterPro" id="IPR015424">
    <property type="entry name" value="PyrdxlP-dep_Trfase"/>
</dbReference>
<keyword evidence="2" id="KW-0032">Aminotransferase</keyword>
<dbReference type="AlphaFoldDB" id="A0A1Z2RWZ2"/>
<dbReference type="GO" id="GO:0000271">
    <property type="term" value="P:polysaccharide biosynthetic process"/>
    <property type="evidence" value="ECO:0007669"/>
    <property type="project" value="TreeGrafter"/>
</dbReference>
<reference evidence="8" key="1">
    <citation type="submission" date="2017-05" db="EMBL/GenBank/DDBJ databases">
        <title>Reconstruction and Characterization of a Hybrid Nucleoside Antibiotic Gene Cluster via Efficient Genetic Manipulation of Large DNA Fragments.</title>
        <authorList>
            <person name="Tan H."/>
            <person name="Tian Y."/>
            <person name="Zhuo J."/>
            <person name="Zhang J."/>
            <person name="Niu G."/>
        </authorList>
    </citation>
    <scope>NUCLEOTIDE SEQUENCE</scope>
    <source>
        <strain evidence="8">TH322</strain>
    </source>
</reference>
<dbReference type="Pfam" id="PF01041">
    <property type="entry name" value="DegT_DnrJ_EryC1"/>
    <property type="match status" value="1"/>
</dbReference>
<dbReference type="EMBL" id="MF055656">
    <property type="protein sequence ID" value="ASA49433.1"/>
    <property type="molecule type" value="Genomic_DNA"/>
</dbReference>
<dbReference type="CDD" id="cd00616">
    <property type="entry name" value="AHBA_syn"/>
    <property type="match status" value="1"/>
</dbReference>
<comment type="similarity">
    <text evidence="5">Belongs to the DegT/DnrJ/EryC1 family. L-glutamine:2-deoxy-scyllo-inosose/scyllo-inosose aminotransferase subfamily.</text>
</comment>
<dbReference type="GO" id="GO:0008483">
    <property type="term" value="F:transaminase activity"/>
    <property type="evidence" value="ECO:0007669"/>
    <property type="project" value="UniProtKB-KW"/>
</dbReference>
<evidence type="ECO:0000313" key="8">
    <source>
        <dbReference type="EMBL" id="ASA49433.1"/>
    </source>
</evidence>
<dbReference type="Gene3D" id="3.40.640.10">
    <property type="entry name" value="Type I PLP-dependent aspartate aminotransferase-like (Major domain)"/>
    <property type="match status" value="1"/>
</dbReference>